<keyword evidence="1" id="KW-0472">Membrane</keyword>
<evidence type="ECO:0000313" key="3">
    <source>
        <dbReference type="Proteomes" id="UP000298482"/>
    </source>
</evidence>
<organism evidence="2 3">
    <name type="scientific">Staphylococcus croceilyticus</name>
    <dbReference type="NCBI Taxonomy" id="319942"/>
    <lineage>
        <taxon>Bacteria</taxon>
        <taxon>Bacillati</taxon>
        <taxon>Bacillota</taxon>
        <taxon>Bacilli</taxon>
        <taxon>Bacillales</taxon>
        <taxon>Staphylococcaceae</taxon>
        <taxon>Staphylococcus</taxon>
    </lineage>
</organism>
<reference evidence="2 3" key="1">
    <citation type="submission" date="2019-04" db="EMBL/GenBank/DDBJ databases">
        <title>Genomic characterization of Staphylococcus petrasii strains.</title>
        <authorList>
            <person name="Vrbovska V."/>
            <person name="Kovarovic V."/>
            <person name="Maslanova I."/>
            <person name="Indrakova A."/>
            <person name="Petras P."/>
            <person name="Sedo O."/>
            <person name="Svec P."/>
            <person name="Fisarova L."/>
            <person name="Sedlacek I."/>
            <person name="Doskar J."/>
            <person name="Pantucek R."/>
        </authorList>
    </citation>
    <scope>NUCLEOTIDE SEQUENCE [LARGE SCALE GENOMIC DNA]</scope>
    <source>
        <strain evidence="2 3">CCM 8421</strain>
    </source>
</reference>
<comment type="caution">
    <text evidence="2">The sequence shown here is derived from an EMBL/GenBank/DDBJ whole genome shotgun (WGS) entry which is preliminary data.</text>
</comment>
<keyword evidence="1" id="KW-1133">Transmembrane helix</keyword>
<feature type="transmembrane region" description="Helical" evidence="1">
    <location>
        <begin position="27"/>
        <end position="51"/>
    </location>
</feature>
<evidence type="ECO:0000256" key="1">
    <source>
        <dbReference type="SAM" id="Phobius"/>
    </source>
</evidence>
<dbReference type="RefSeq" id="WP_135350988.1">
    <property type="nucleotide sequence ID" value="NZ_PPRD01000014.1"/>
</dbReference>
<name>A0ABY2KF15_9STAP</name>
<proteinExistence type="predicted"/>
<accession>A0ABY2KF15</accession>
<keyword evidence="1" id="KW-0812">Transmembrane</keyword>
<sequence>MANFRDKMINRVIGTTSERDEREQQEIYAQFTTAFLIAYFGLLILVTISLINDVVVQRVNIPTIGIFVLFFVVNIFLLIGIRKKKLDEERVYSKEEYQQLLKKHKMSCVLATVIFGAFMMLFDLIQLYFSHEAIELGMLFFKNIIAGLMFGLLAYFLGKSKIIKEYKKGVEHNE</sequence>
<dbReference type="Pfam" id="PF11683">
    <property type="entry name" value="DUF3278"/>
    <property type="match status" value="1"/>
</dbReference>
<dbReference type="EMBL" id="SRJF01000002">
    <property type="protein sequence ID" value="TGA80493.1"/>
    <property type="molecule type" value="Genomic_DNA"/>
</dbReference>
<feature type="transmembrane region" description="Helical" evidence="1">
    <location>
        <begin position="63"/>
        <end position="81"/>
    </location>
</feature>
<dbReference type="Proteomes" id="UP000298482">
    <property type="component" value="Unassembled WGS sequence"/>
</dbReference>
<evidence type="ECO:0000313" key="2">
    <source>
        <dbReference type="EMBL" id="TGA80493.1"/>
    </source>
</evidence>
<feature type="transmembrane region" description="Helical" evidence="1">
    <location>
        <begin position="108"/>
        <end position="128"/>
    </location>
</feature>
<dbReference type="InterPro" id="IPR021697">
    <property type="entry name" value="DUF3278"/>
</dbReference>
<keyword evidence="3" id="KW-1185">Reference proteome</keyword>
<protein>
    <submittedName>
        <fullName evidence="2">DUF3278 domain-containing protein</fullName>
    </submittedName>
</protein>
<gene>
    <name evidence="2" type="ORF">E2556_02405</name>
</gene>
<feature type="transmembrane region" description="Helical" evidence="1">
    <location>
        <begin position="140"/>
        <end position="158"/>
    </location>
</feature>